<dbReference type="SUPFAM" id="SSF46785">
    <property type="entry name" value="Winged helix' DNA-binding domain"/>
    <property type="match status" value="1"/>
</dbReference>
<dbReference type="EMBL" id="SVNY01000004">
    <property type="protein sequence ID" value="MBE6833719.1"/>
    <property type="molecule type" value="Genomic_DNA"/>
</dbReference>
<evidence type="ECO:0000313" key="4">
    <source>
        <dbReference type="EMBL" id="MBE6833719.1"/>
    </source>
</evidence>
<evidence type="ECO:0000256" key="1">
    <source>
        <dbReference type="ARBA" id="ARBA00002486"/>
    </source>
</evidence>
<comment type="function">
    <text evidence="1">Transcriptional repressor of xylose-utilizing enzymes.</text>
</comment>
<dbReference type="InterPro" id="IPR036388">
    <property type="entry name" value="WH-like_DNA-bd_sf"/>
</dbReference>
<dbReference type="GO" id="GO:0042732">
    <property type="term" value="P:D-xylose metabolic process"/>
    <property type="evidence" value="ECO:0007669"/>
    <property type="project" value="UniProtKB-KW"/>
</dbReference>
<dbReference type="Pfam" id="PF13412">
    <property type="entry name" value="HTH_24"/>
    <property type="match status" value="1"/>
</dbReference>
<dbReference type="RefSeq" id="WP_020073638.1">
    <property type="nucleotide sequence ID" value="NZ_SVNY01000004.1"/>
</dbReference>
<organism evidence="4 5">
    <name type="scientific">Faecalispora sporosphaeroides</name>
    <dbReference type="NCBI Taxonomy" id="1549"/>
    <lineage>
        <taxon>Bacteria</taxon>
        <taxon>Bacillati</taxon>
        <taxon>Bacillota</taxon>
        <taxon>Clostridia</taxon>
        <taxon>Eubacteriales</taxon>
        <taxon>Oscillospiraceae</taxon>
        <taxon>Faecalispora</taxon>
    </lineage>
</organism>
<dbReference type="PANTHER" id="PTHR18964:SF149">
    <property type="entry name" value="BIFUNCTIONAL UDP-N-ACETYLGLUCOSAMINE 2-EPIMERASE_N-ACETYLMANNOSAMINE KINASE"/>
    <property type="match status" value="1"/>
</dbReference>
<evidence type="ECO:0000256" key="2">
    <source>
        <dbReference type="ARBA" id="ARBA00006479"/>
    </source>
</evidence>
<dbReference type="PANTHER" id="PTHR18964">
    <property type="entry name" value="ROK (REPRESSOR, ORF, KINASE) FAMILY"/>
    <property type="match status" value="1"/>
</dbReference>
<dbReference type="AlphaFoldDB" id="A0A928KSZ1"/>
<dbReference type="InterPro" id="IPR043129">
    <property type="entry name" value="ATPase_NBD"/>
</dbReference>
<dbReference type="Gene3D" id="3.30.420.40">
    <property type="match status" value="2"/>
</dbReference>
<keyword evidence="3" id="KW-0119">Carbohydrate metabolism</keyword>
<dbReference type="Gene3D" id="1.10.10.10">
    <property type="entry name" value="Winged helix-like DNA-binding domain superfamily/Winged helix DNA-binding domain"/>
    <property type="match status" value="1"/>
</dbReference>
<comment type="caution">
    <text evidence="4">The sequence shown here is derived from an EMBL/GenBank/DDBJ whole genome shotgun (WGS) entry which is preliminary data.</text>
</comment>
<protein>
    <submittedName>
        <fullName evidence="4">ROK family transcriptional regulator</fullName>
    </submittedName>
</protein>
<proteinExistence type="inferred from homology"/>
<gene>
    <name evidence="4" type="ORF">E7512_09100</name>
</gene>
<sequence>MQNCGADEWIRESNRRALLERIRQESPVSRVQLAQELHLSKSTVTDNITPLLREGIVQEVGVGLSQSLGGRPPVLLKLNGAYSYIVAIELGFRAPLFALADLEGRILHRLTLSVSEHASYADRLKAVCGKIDELLQRGGIGRDRLAVIALASPGAYSRHEGGYLLNPEFEDWDFSHLREDLAGCFETEVMMINDVKAATLGELHQGAAKGFRNIIYLSCGVGVGAGIVLNGRLYSGTSGSAGEIARVPIPGISNPLRTRVEMNALLQKIRTQAPEETRRALRKPAERLNFEDVVRLWRAGDPFTRGCIRDIAVALGKMAAALVSVLNSERVVFGGEYLVFQTQILDILRGILLQEAFDPVPVVGSSLGKDAALQGLLSLSCEAILDRLAAST</sequence>
<dbReference type="InterPro" id="IPR000600">
    <property type="entry name" value="ROK"/>
</dbReference>
<keyword evidence="3" id="KW-0859">Xylose metabolism</keyword>
<accession>A0A928KSZ1</accession>
<comment type="similarity">
    <text evidence="2">Belongs to the ROK (NagC/XylR) family.</text>
</comment>
<evidence type="ECO:0000313" key="5">
    <source>
        <dbReference type="Proteomes" id="UP000754750"/>
    </source>
</evidence>
<evidence type="ECO:0000256" key="3">
    <source>
        <dbReference type="ARBA" id="ARBA00022629"/>
    </source>
</evidence>
<reference evidence="4" key="1">
    <citation type="submission" date="2019-04" db="EMBL/GenBank/DDBJ databases">
        <title>Evolution of Biomass-Degrading Anaerobic Consortia Revealed by Metagenomics.</title>
        <authorList>
            <person name="Peng X."/>
        </authorList>
    </citation>
    <scope>NUCLEOTIDE SEQUENCE</scope>
    <source>
        <strain evidence="4">SIG551</strain>
    </source>
</reference>
<dbReference type="Pfam" id="PF00480">
    <property type="entry name" value="ROK"/>
    <property type="match status" value="1"/>
</dbReference>
<name>A0A928KSZ1_9FIRM</name>
<dbReference type="InterPro" id="IPR036390">
    <property type="entry name" value="WH_DNA-bd_sf"/>
</dbReference>
<dbReference type="SUPFAM" id="SSF53067">
    <property type="entry name" value="Actin-like ATPase domain"/>
    <property type="match status" value="1"/>
</dbReference>
<dbReference type="Proteomes" id="UP000754750">
    <property type="component" value="Unassembled WGS sequence"/>
</dbReference>